<dbReference type="Proteomes" id="UP000199025">
    <property type="component" value="Unassembled WGS sequence"/>
</dbReference>
<reference evidence="1 2" key="1">
    <citation type="submission" date="2016-10" db="EMBL/GenBank/DDBJ databases">
        <authorList>
            <person name="de Groot N.N."/>
        </authorList>
    </citation>
    <scope>NUCLEOTIDE SEQUENCE [LARGE SCALE GENOMIC DNA]</scope>
    <source>
        <strain evidence="1 2">DSM 44468</strain>
    </source>
</reference>
<protein>
    <recommendedName>
        <fullName evidence="3">Proteins of 100 residues with WXG</fullName>
    </recommendedName>
</protein>
<sequence length="369" mass="38889">MSDPLGSIEIEDEKSYGDQVVESIPIAGDGWKVFQAGKDALADGSVSFEDVRSVAAEGGGFVQSCMDVTEIATDPIGWLVGKGLDFLIAICQPLQDAIHFVSGDGEELSRAAGNFGNIGQGLADFGEQFGRHAQEALAKWEGQAAETAADKLGQFAGGIDGVAAKAGDIAQLLQISSMIMTVIEEFIKGLLTELITWLIMIWIPALAAAVPTCGGSTAAAGAATGVRAAQTGSRATRQVSKLQQLLDKIRQVLANLKSFMTNLRTNFSRVMDTKKMNASLAHLEVESAQAAGRTASRSARLYDSAEGMVGSRVTDGLGKSLRNNVVDTAKDQVKPSKVPGYFDGVSKAVEYGDTGEEASTEETKENLDF</sequence>
<proteinExistence type="predicted"/>
<keyword evidence="2" id="KW-1185">Reference proteome</keyword>
<dbReference type="OrthoDB" id="5180306at2"/>
<organism evidence="1 2">
    <name type="scientific">Amycolatopsis sacchari</name>
    <dbReference type="NCBI Taxonomy" id="115433"/>
    <lineage>
        <taxon>Bacteria</taxon>
        <taxon>Bacillati</taxon>
        <taxon>Actinomycetota</taxon>
        <taxon>Actinomycetes</taxon>
        <taxon>Pseudonocardiales</taxon>
        <taxon>Pseudonocardiaceae</taxon>
        <taxon>Amycolatopsis</taxon>
    </lineage>
</organism>
<dbReference type="InterPro" id="IPR010310">
    <property type="entry name" value="T7SS_ESAT-6-like"/>
</dbReference>
<name>A0A1I3NZ95_9PSEU</name>
<dbReference type="STRING" id="115433.SAMN05421835_103211"/>
<gene>
    <name evidence="1" type="ORF">SAMN05421835_103211</name>
</gene>
<dbReference type="RefSeq" id="WP_091505037.1">
    <property type="nucleotide sequence ID" value="NZ_CBDQZW010000010.1"/>
</dbReference>
<dbReference type="Pfam" id="PF06013">
    <property type="entry name" value="WXG100"/>
    <property type="match status" value="1"/>
</dbReference>
<evidence type="ECO:0000313" key="2">
    <source>
        <dbReference type="Proteomes" id="UP000199025"/>
    </source>
</evidence>
<dbReference type="EMBL" id="FORP01000003">
    <property type="protein sequence ID" value="SFJ14521.1"/>
    <property type="molecule type" value="Genomic_DNA"/>
</dbReference>
<dbReference type="SUPFAM" id="SSF140453">
    <property type="entry name" value="EsxAB dimer-like"/>
    <property type="match status" value="1"/>
</dbReference>
<dbReference type="AlphaFoldDB" id="A0A1I3NZ95"/>
<dbReference type="InterPro" id="IPR036689">
    <property type="entry name" value="ESAT-6-like_sf"/>
</dbReference>
<accession>A0A1I3NZ95</accession>
<evidence type="ECO:0000313" key="1">
    <source>
        <dbReference type="EMBL" id="SFJ14521.1"/>
    </source>
</evidence>
<evidence type="ECO:0008006" key="3">
    <source>
        <dbReference type="Google" id="ProtNLM"/>
    </source>
</evidence>